<dbReference type="NCBIfam" id="TIGR00679">
    <property type="entry name" value="hpr-ser"/>
    <property type="match status" value="1"/>
</dbReference>
<dbReference type="GO" id="GO:0000155">
    <property type="term" value="F:phosphorelay sensor kinase activity"/>
    <property type="evidence" value="ECO:0007669"/>
    <property type="project" value="InterPro"/>
</dbReference>
<feature type="region of interest" description="Important for the catalytic mechanism of both phosphorylation and dephosphorylation" evidence="10">
    <location>
        <begin position="207"/>
        <end position="216"/>
    </location>
</feature>
<keyword evidence="10" id="KW-0479">Metal-binding</keyword>
<protein>
    <recommendedName>
        <fullName evidence="10">HPr kinase/phosphorylase</fullName>
        <shortName evidence="10">HPrK/P</shortName>
        <ecNumber evidence="10">2.7.11.-</ecNumber>
        <ecNumber evidence="10">2.7.4.-</ecNumber>
    </recommendedName>
    <alternativeName>
        <fullName evidence="10">HPr(Ser) kinase/phosphorylase</fullName>
    </alternativeName>
</protein>
<evidence type="ECO:0000259" key="12">
    <source>
        <dbReference type="Pfam" id="PF07475"/>
    </source>
</evidence>
<dbReference type="GO" id="GO:0006109">
    <property type="term" value="P:regulation of carbohydrate metabolic process"/>
    <property type="evidence" value="ECO:0007669"/>
    <property type="project" value="UniProtKB-UniRule"/>
</dbReference>
<keyword evidence="7 10" id="KW-0067">ATP-binding</keyword>
<feature type="domain" description="HPr(Ser) kinase/phosphorylase N-terminal" evidence="11">
    <location>
        <begin position="7"/>
        <end position="130"/>
    </location>
</feature>
<keyword evidence="8 10" id="KW-0511">Multifunctional enzyme</keyword>
<feature type="region of interest" description="Important for the catalytic mechanism of dephosphorylation" evidence="10">
    <location>
        <begin position="270"/>
        <end position="275"/>
    </location>
</feature>
<dbReference type="Pfam" id="PF07475">
    <property type="entry name" value="Hpr_kinase_C"/>
    <property type="match status" value="1"/>
</dbReference>
<dbReference type="Pfam" id="PF02603">
    <property type="entry name" value="Hpr_kinase_N"/>
    <property type="match status" value="1"/>
</dbReference>
<organism evidence="13">
    <name type="scientific">candidate division WOR-3 bacterium</name>
    <dbReference type="NCBI Taxonomy" id="2052148"/>
    <lineage>
        <taxon>Bacteria</taxon>
        <taxon>Bacteria division WOR-3</taxon>
    </lineage>
</organism>
<feature type="domain" description="HPr kinase/phosphorylase C-terminal" evidence="12">
    <location>
        <begin position="133"/>
        <end position="304"/>
    </location>
</feature>
<dbReference type="PANTHER" id="PTHR30305">
    <property type="entry name" value="PROTEIN YJDM-RELATED"/>
    <property type="match status" value="1"/>
</dbReference>
<keyword evidence="6 10" id="KW-0418">Kinase</keyword>
<dbReference type="EC" id="2.7.11.-" evidence="10"/>
<reference evidence="13" key="1">
    <citation type="journal article" date="2020" name="mSystems">
        <title>Genome- and Community-Level Interaction Insights into Carbon Utilization and Element Cycling Functions of Hydrothermarchaeota in Hydrothermal Sediment.</title>
        <authorList>
            <person name="Zhou Z."/>
            <person name="Liu Y."/>
            <person name="Xu W."/>
            <person name="Pan J."/>
            <person name="Luo Z.H."/>
            <person name="Li M."/>
        </authorList>
    </citation>
    <scope>NUCLEOTIDE SEQUENCE [LARGE SCALE GENOMIC DNA]</scope>
    <source>
        <strain evidence="13">SpSt-906</strain>
    </source>
</reference>
<dbReference type="SUPFAM" id="SSF53795">
    <property type="entry name" value="PEP carboxykinase-like"/>
    <property type="match status" value="1"/>
</dbReference>
<evidence type="ECO:0000256" key="9">
    <source>
        <dbReference type="ARBA" id="ARBA00047657"/>
    </source>
</evidence>
<evidence type="ECO:0000256" key="6">
    <source>
        <dbReference type="ARBA" id="ARBA00022777"/>
    </source>
</evidence>
<dbReference type="SUPFAM" id="SSF75138">
    <property type="entry name" value="HprK N-terminal domain-like"/>
    <property type="match status" value="1"/>
</dbReference>
<comment type="similarity">
    <text evidence="2 10">Belongs to the HPrK/P family.</text>
</comment>
<dbReference type="InterPro" id="IPR011104">
    <property type="entry name" value="Hpr_kin/Pase_C"/>
</dbReference>
<evidence type="ECO:0000256" key="8">
    <source>
        <dbReference type="ARBA" id="ARBA00023268"/>
    </source>
</evidence>
<feature type="active site" description="Proton acceptor; for phosphorylation activity. Proton donor; for dephosphorylation activity" evidence="10">
    <location>
        <position position="180"/>
    </location>
</feature>
<dbReference type="Gene3D" id="3.40.50.300">
    <property type="entry name" value="P-loop containing nucleotide triphosphate hydrolases"/>
    <property type="match status" value="1"/>
</dbReference>
<dbReference type="EMBL" id="DTMQ01000014">
    <property type="protein sequence ID" value="HGE98882.1"/>
    <property type="molecule type" value="Genomic_DNA"/>
</dbReference>
<feature type="binding site" evidence="10">
    <location>
        <position position="208"/>
    </location>
    <ligand>
        <name>Mg(2+)</name>
        <dbReference type="ChEBI" id="CHEBI:18420"/>
    </ligand>
</feature>
<comment type="cofactor">
    <cofactor evidence="10">
        <name>Mg(2+)</name>
        <dbReference type="ChEBI" id="CHEBI:18420"/>
    </cofactor>
</comment>
<comment type="miscellaneous">
    <text evidence="10">Both phosphorylation and phosphorolysis are carried out by the same active site and suggest a common mechanism for both reactions.</text>
</comment>
<dbReference type="AlphaFoldDB" id="A0A7C3UW22"/>
<dbReference type="InterPro" id="IPR027417">
    <property type="entry name" value="P-loop_NTPase"/>
</dbReference>
<dbReference type="InterPro" id="IPR028979">
    <property type="entry name" value="Ser_kin/Pase_Hpr-like_N_sf"/>
</dbReference>
<dbReference type="InterPro" id="IPR011126">
    <property type="entry name" value="Hpr_kin/Pase_Hpr_N"/>
</dbReference>
<dbReference type="InterPro" id="IPR003755">
    <property type="entry name" value="HPr(Ser)_kin/Pase"/>
</dbReference>
<dbReference type="GO" id="GO:0005524">
    <property type="term" value="F:ATP binding"/>
    <property type="evidence" value="ECO:0007669"/>
    <property type="project" value="UniProtKB-UniRule"/>
</dbReference>
<keyword evidence="4 10" id="KW-0808">Transferase</keyword>
<comment type="domain">
    <text evidence="10">The Walker A ATP-binding motif also binds Pi and PPi.</text>
</comment>
<keyword evidence="5 10" id="KW-0547">Nucleotide-binding</keyword>
<dbReference type="GO" id="GO:0004712">
    <property type="term" value="F:protein serine/threonine/tyrosine kinase activity"/>
    <property type="evidence" value="ECO:0007669"/>
    <property type="project" value="UniProtKB-UniRule"/>
</dbReference>
<evidence type="ECO:0000259" key="11">
    <source>
        <dbReference type="Pfam" id="PF02603"/>
    </source>
</evidence>
<gene>
    <name evidence="10 13" type="primary">hprK</name>
    <name evidence="13" type="ORF">ENX07_02255</name>
</gene>
<evidence type="ECO:0000256" key="7">
    <source>
        <dbReference type="ARBA" id="ARBA00022840"/>
    </source>
</evidence>
<evidence type="ECO:0000256" key="1">
    <source>
        <dbReference type="ARBA" id="ARBA00001120"/>
    </source>
</evidence>
<dbReference type="GO" id="GO:0000287">
    <property type="term" value="F:magnesium ion binding"/>
    <property type="evidence" value="ECO:0007669"/>
    <property type="project" value="UniProtKB-UniRule"/>
</dbReference>
<accession>A0A7C3UW22</accession>
<dbReference type="CDD" id="cd01918">
    <property type="entry name" value="HprK_C"/>
    <property type="match status" value="1"/>
</dbReference>
<comment type="catalytic activity">
    <reaction evidence="1 10">
        <text>[HPr protein]-L-serine + ATP = [HPr protein]-O-phospho-L-serine + ADP + H(+)</text>
        <dbReference type="Rhea" id="RHEA:46600"/>
        <dbReference type="Rhea" id="RHEA-COMP:11602"/>
        <dbReference type="Rhea" id="RHEA-COMP:11603"/>
        <dbReference type="ChEBI" id="CHEBI:15378"/>
        <dbReference type="ChEBI" id="CHEBI:29999"/>
        <dbReference type="ChEBI" id="CHEBI:30616"/>
        <dbReference type="ChEBI" id="CHEBI:83421"/>
        <dbReference type="ChEBI" id="CHEBI:456216"/>
    </reaction>
</comment>
<name>A0A7C3UW22_UNCW3</name>
<dbReference type="Gene3D" id="3.40.1390.20">
    <property type="entry name" value="HprK N-terminal domain-like"/>
    <property type="match status" value="1"/>
</dbReference>
<sequence length="324" mass="36766">MAHGKAITIRTLYEEKGEDLKLELLCGERGLERKVRTVDINRPGLALAGYTEHFPKDRIQIIGRTESSYLMTKRRKERKERIMNLFAFSPPTFILSQPATPFPEFFQDTIPIFKSKLPTLHLIHQLTSYLDYKLAPETYIHGDLVDVYGIGILITGRSGIGKSECALDLVARGHRLVADDLVKILRRGEGVIMGYSPQKSEKLRHHIELRGVGIVDIYSLFGVRAIRVQKRIEVVCELVPFRKGMEVERLGIEDKYTKILGVKIPLVRVPVIPGKNLALVCEVIAKNHLSKILGYHPAKTFYEEISRIMEGKPTVDRGITEDIE</sequence>
<dbReference type="HAMAP" id="MF_01249">
    <property type="entry name" value="HPr_kinase"/>
    <property type="match status" value="1"/>
</dbReference>
<evidence type="ECO:0000256" key="4">
    <source>
        <dbReference type="ARBA" id="ARBA00022679"/>
    </source>
</evidence>
<evidence type="ECO:0000256" key="3">
    <source>
        <dbReference type="ARBA" id="ARBA00022527"/>
    </source>
</evidence>
<evidence type="ECO:0000313" key="13">
    <source>
        <dbReference type="EMBL" id="HGE98882.1"/>
    </source>
</evidence>
<feature type="active site" evidence="10">
    <location>
        <position position="162"/>
    </location>
</feature>
<feature type="binding site" evidence="10">
    <location>
        <position position="163"/>
    </location>
    <ligand>
        <name>Mg(2+)</name>
        <dbReference type="ChEBI" id="CHEBI:18420"/>
    </ligand>
</feature>
<keyword evidence="10" id="KW-0460">Magnesium</keyword>
<comment type="caution">
    <text evidence="13">The sequence shown here is derived from an EMBL/GenBank/DDBJ whole genome shotgun (WGS) entry which is preliminary data.</text>
</comment>
<dbReference type="GO" id="GO:0004674">
    <property type="term" value="F:protein serine/threonine kinase activity"/>
    <property type="evidence" value="ECO:0007669"/>
    <property type="project" value="UniProtKB-KW"/>
</dbReference>
<feature type="active site" evidence="10">
    <location>
        <position position="249"/>
    </location>
</feature>
<evidence type="ECO:0000256" key="5">
    <source>
        <dbReference type="ARBA" id="ARBA00022741"/>
    </source>
</evidence>
<evidence type="ECO:0000256" key="2">
    <source>
        <dbReference type="ARBA" id="ARBA00006883"/>
    </source>
</evidence>
<dbReference type="PANTHER" id="PTHR30305:SF1">
    <property type="entry name" value="HPR KINASE_PHOSPHORYLASE"/>
    <property type="match status" value="1"/>
</dbReference>
<keyword evidence="3 10" id="KW-0723">Serine/threonine-protein kinase</keyword>
<dbReference type="EC" id="2.7.4.-" evidence="10"/>
<feature type="binding site" evidence="10">
    <location>
        <begin position="156"/>
        <end position="163"/>
    </location>
    <ligand>
        <name>ATP</name>
        <dbReference type="ChEBI" id="CHEBI:30616"/>
    </ligand>
</feature>
<comment type="catalytic activity">
    <reaction evidence="9 10">
        <text>[HPr protein]-O-phospho-L-serine + phosphate + H(+) = [HPr protein]-L-serine + diphosphate</text>
        <dbReference type="Rhea" id="RHEA:46604"/>
        <dbReference type="Rhea" id="RHEA-COMP:11602"/>
        <dbReference type="Rhea" id="RHEA-COMP:11603"/>
        <dbReference type="ChEBI" id="CHEBI:15378"/>
        <dbReference type="ChEBI" id="CHEBI:29999"/>
        <dbReference type="ChEBI" id="CHEBI:33019"/>
        <dbReference type="ChEBI" id="CHEBI:43474"/>
        <dbReference type="ChEBI" id="CHEBI:83421"/>
    </reaction>
</comment>
<proteinExistence type="inferred from homology"/>
<comment type="subunit">
    <text evidence="10">Homohexamer.</text>
</comment>
<feature type="active site" evidence="10">
    <location>
        <position position="141"/>
    </location>
</feature>
<evidence type="ECO:0000256" key="10">
    <source>
        <dbReference type="HAMAP-Rule" id="MF_01249"/>
    </source>
</evidence>
<comment type="function">
    <text evidence="10">Catalyzes the ATP- as well as the pyrophosphate-dependent phosphorylation of a specific serine residue in HPr, a phosphocarrier protein of the phosphoenolpyruvate-dependent sugar phosphotransferase system (PTS). HprK/P also catalyzes the pyrophosphate-producing, inorganic phosphate-dependent dephosphorylation (phosphorolysis) of seryl-phosphorylated HPr (P-Ser-HPr).</text>
</comment>